<dbReference type="OrthoDB" id="9808889at2"/>
<dbReference type="Proteomes" id="UP000324760">
    <property type="component" value="Chromosome"/>
</dbReference>
<dbReference type="GO" id="GO:0003676">
    <property type="term" value="F:nucleic acid binding"/>
    <property type="evidence" value="ECO:0007669"/>
    <property type="project" value="InterPro"/>
</dbReference>
<evidence type="ECO:0000256" key="6">
    <source>
        <dbReference type="PROSITE-ProRule" id="PRU00552"/>
    </source>
</evidence>
<keyword evidence="3 7" id="KW-0347">Helicase</keyword>
<evidence type="ECO:0000256" key="4">
    <source>
        <dbReference type="ARBA" id="ARBA00022840"/>
    </source>
</evidence>
<keyword evidence="2 7" id="KW-0378">Hydrolase</keyword>
<evidence type="ECO:0000313" key="12">
    <source>
        <dbReference type="Proteomes" id="UP000324760"/>
    </source>
</evidence>
<dbReference type="RefSeq" id="WP_138988305.1">
    <property type="nucleotide sequence ID" value="NZ_CP043869.1"/>
</dbReference>
<dbReference type="CDD" id="cd18787">
    <property type="entry name" value="SF2_C_DEAD"/>
    <property type="match status" value="1"/>
</dbReference>
<dbReference type="AlphaFoldDB" id="A0A5P1RBC1"/>
<evidence type="ECO:0000259" key="8">
    <source>
        <dbReference type="PROSITE" id="PS51192"/>
    </source>
</evidence>
<dbReference type="PROSITE" id="PS00039">
    <property type="entry name" value="DEAD_ATP_HELICASE"/>
    <property type="match status" value="1"/>
</dbReference>
<dbReference type="EC" id="3.6.4.13" evidence="11"/>
<evidence type="ECO:0000256" key="5">
    <source>
        <dbReference type="ARBA" id="ARBA00038437"/>
    </source>
</evidence>
<evidence type="ECO:0000256" key="2">
    <source>
        <dbReference type="ARBA" id="ARBA00022801"/>
    </source>
</evidence>
<evidence type="ECO:0000256" key="3">
    <source>
        <dbReference type="ARBA" id="ARBA00022806"/>
    </source>
</evidence>
<organism evidence="11 12">
    <name type="scientific">Neptunomonas concharum</name>
    <dbReference type="NCBI Taxonomy" id="1031538"/>
    <lineage>
        <taxon>Bacteria</taxon>
        <taxon>Pseudomonadati</taxon>
        <taxon>Pseudomonadota</taxon>
        <taxon>Gammaproteobacteria</taxon>
        <taxon>Oceanospirillales</taxon>
        <taxon>Oceanospirillaceae</taxon>
        <taxon>Neptunomonas</taxon>
    </lineage>
</organism>
<gene>
    <name evidence="11" type="primary">dbpA</name>
    <name evidence="11" type="ORF">F0U83_09470</name>
</gene>
<dbReference type="SMART" id="SM00490">
    <property type="entry name" value="HELICc"/>
    <property type="match status" value="1"/>
</dbReference>
<dbReference type="Gene3D" id="3.40.50.300">
    <property type="entry name" value="P-loop containing nucleotide triphosphate hydrolases"/>
    <property type="match status" value="2"/>
</dbReference>
<comment type="similarity">
    <text evidence="5 7">Belongs to the DEAD box helicase family.</text>
</comment>
<keyword evidence="4 7" id="KW-0067">ATP-binding</keyword>
<dbReference type="PROSITE" id="PS51194">
    <property type="entry name" value="HELICASE_CTER"/>
    <property type="match status" value="1"/>
</dbReference>
<evidence type="ECO:0000259" key="9">
    <source>
        <dbReference type="PROSITE" id="PS51194"/>
    </source>
</evidence>
<dbReference type="EMBL" id="CP043869">
    <property type="protein sequence ID" value="QEQ96930.1"/>
    <property type="molecule type" value="Genomic_DNA"/>
</dbReference>
<dbReference type="CDD" id="cd00268">
    <property type="entry name" value="DEADc"/>
    <property type="match status" value="1"/>
</dbReference>
<dbReference type="InterPro" id="IPR027417">
    <property type="entry name" value="P-loop_NTPase"/>
</dbReference>
<dbReference type="GO" id="GO:0016787">
    <property type="term" value="F:hydrolase activity"/>
    <property type="evidence" value="ECO:0007669"/>
    <property type="project" value="UniProtKB-KW"/>
</dbReference>
<dbReference type="PROSITE" id="PS51192">
    <property type="entry name" value="HELICASE_ATP_BIND_1"/>
    <property type="match status" value="1"/>
</dbReference>
<dbReference type="InterPro" id="IPR014001">
    <property type="entry name" value="Helicase_ATP-bd"/>
</dbReference>
<feature type="domain" description="Helicase ATP-binding" evidence="8">
    <location>
        <begin position="35"/>
        <end position="206"/>
    </location>
</feature>
<dbReference type="KEGG" id="ncu:F0U83_09470"/>
<dbReference type="GO" id="GO:0005829">
    <property type="term" value="C:cytosol"/>
    <property type="evidence" value="ECO:0007669"/>
    <property type="project" value="TreeGrafter"/>
</dbReference>
<feature type="short sequence motif" description="Q motif" evidence="6">
    <location>
        <begin position="4"/>
        <end position="32"/>
    </location>
</feature>
<name>A0A5P1RBC1_9GAMM</name>
<dbReference type="Pfam" id="PF00271">
    <property type="entry name" value="Helicase_C"/>
    <property type="match status" value="1"/>
</dbReference>
<dbReference type="InterPro" id="IPR014014">
    <property type="entry name" value="RNA_helicase_DEAD_Q_motif"/>
</dbReference>
<dbReference type="InterPro" id="IPR005580">
    <property type="entry name" value="DbpA/CsdA_RNA-bd_dom"/>
</dbReference>
<dbReference type="InterPro" id="IPR001650">
    <property type="entry name" value="Helicase_C-like"/>
</dbReference>
<dbReference type="Pfam" id="PF03880">
    <property type="entry name" value="DbpA"/>
    <property type="match status" value="1"/>
</dbReference>
<proteinExistence type="inferred from homology"/>
<evidence type="ECO:0000259" key="10">
    <source>
        <dbReference type="PROSITE" id="PS51195"/>
    </source>
</evidence>
<dbReference type="InterPro" id="IPR011545">
    <property type="entry name" value="DEAD/DEAH_box_helicase_dom"/>
</dbReference>
<dbReference type="PANTHER" id="PTHR47959:SF1">
    <property type="entry name" value="ATP-DEPENDENT RNA HELICASE DBPA"/>
    <property type="match status" value="1"/>
</dbReference>
<evidence type="ECO:0000256" key="1">
    <source>
        <dbReference type="ARBA" id="ARBA00022741"/>
    </source>
</evidence>
<protein>
    <submittedName>
        <fullName evidence="11">ATP-dependent RNA helicase DbpA</fullName>
        <ecNumber evidence="11">3.6.4.13</ecNumber>
    </submittedName>
</protein>
<dbReference type="NCBIfam" id="NF008744">
    <property type="entry name" value="PRK11776.1"/>
    <property type="match status" value="1"/>
</dbReference>
<dbReference type="Pfam" id="PF00270">
    <property type="entry name" value="DEAD"/>
    <property type="match status" value="1"/>
</dbReference>
<dbReference type="SUPFAM" id="SSF52540">
    <property type="entry name" value="P-loop containing nucleoside triphosphate hydrolases"/>
    <property type="match status" value="1"/>
</dbReference>
<dbReference type="GO" id="GO:0003724">
    <property type="term" value="F:RNA helicase activity"/>
    <property type="evidence" value="ECO:0007669"/>
    <property type="project" value="UniProtKB-EC"/>
</dbReference>
<dbReference type="PROSITE" id="PS51195">
    <property type="entry name" value="Q_MOTIF"/>
    <property type="match status" value="1"/>
</dbReference>
<sequence length="458" mass="50059">MNNTDFASLQLQKPLLDNLITLGYASMTPIQSQSLPAILDGKDVIAQAKTGSGKTAAFSLGILEKLNVRHFAVQSLILCPTRELADQVAKEIRKLARAIHNIKVLTLCGGMPFGPQVGSLEHGAHIIVGTPGRIEEHLRKGSLVLDNVSTLVLDEADRMLDMGFQEVLDLIISFTPDQRQTLLFSATYPEEIHHIAERVMQSPVMVKAESVHDAASIQQHFYEVGSDDERAGAVMALLLEYRPSTAVIFCNTKRETQSLADYLKNQGFDALALHGDLEQRDRDQTLVRFSNHSISVLVATDVAARGLDIAALDAVINYQIARETEVHVHRVGRTGRAGSHGMAFTLYTPSEDYKLERLAAYLEEPARPESLPHLSGEKPYRAPMVTLQIGGGKKQKIRPGDIVGALTGAGGVSGDDIGKIAIFDNTAFVAVKRKVSSHAIEKLGTGRLKGKQYRVRYI</sequence>
<dbReference type="Gene3D" id="3.30.70.330">
    <property type="match status" value="1"/>
</dbReference>
<reference evidence="11 12" key="1">
    <citation type="journal article" date="2019" name="Biochem. Eng. J.">
        <title>Metabolic engineering of the marine bacteria Neptunomonas concharum for the production of acetoin and meso-2,3-butanediol from acetate.</title>
        <authorList>
            <person name="Li W."/>
            <person name="Pu N."/>
            <person name="Liu C.-X."/>
            <person name="Yuan Q.-P."/>
            <person name="Li Z.-J."/>
        </authorList>
    </citation>
    <scope>NUCLEOTIDE SEQUENCE [LARGE SCALE GENOMIC DNA]</scope>
    <source>
        <strain evidence="11 12">JCM17730</strain>
    </source>
</reference>
<feature type="domain" description="Helicase C-terminal" evidence="9">
    <location>
        <begin position="216"/>
        <end position="378"/>
    </location>
</feature>
<evidence type="ECO:0000313" key="11">
    <source>
        <dbReference type="EMBL" id="QEQ96930.1"/>
    </source>
</evidence>
<dbReference type="PANTHER" id="PTHR47959">
    <property type="entry name" value="ATP-DEPENDENT RNA HELICASE RHLE-RELATED"/>
    <property type="match status" value="1"/>
</dbReference>
<keyword evidence="1 7" id="KW-0547">Nucleotide-binding</keyword>
<dbReference type="InterPro" id="IPR012677">
    <property type="entry name" value="Nucleotide-bd_a/b_plait_sf"/>
</dbReference>
<dbReference type="InterPro" id="IPR050079">
    <property type="entry name" value="DEAD_box_RNA_helicase"/>
</dbReference>
<dbReference type="GO" id="GO:0005524">
    <property type="term" value="F:ATP binding"/>
    <property type="evidence" value="ECO:0007669"/>
    <property type="project" value="UniProtKB-KW"/>
</dbReference>
<keyword evidence="12" id="KW-1185">Reference proteome</keyword>
<dbReference type="SMART" id="SM00487">
    <property type="entry name" value="DEXDc"/>
    <property type="match status" value="1"/>
</dbReference>
<accession>A0A5P1RBC1</accession>
<evidence type="ECO:0000256" key="7">
    <source>
        <dbReference type="RuleBase" id="RU000492"/>
    </source>
</evidence>
<dbReference type="InterPro" id="IPR044742">
    <property type="entry name" value="DEAD/DEAH_RhlB"/>
</dbReference>
<feature type="domain" description="DEAD-box RNA helicase Q" evidence="10">
    <location>
        <begin position="4"/>
        <end position="32"/>
    </location>
</feature>
<dbReference type="InterPro" id="IPR000629">
    <property type="entry name" value="RNA-helicase_DEAD-box_CS"/>
</dbReference>